<dbReference type="InterPro" id="IPR042128">
    <property type="entry name" value="NuoE_dom"/>
</dbReference>
<dbReference type="InterPro" id="IPR002023">
    <property type="entry name" value="NuoE-like"/>
</dbReference>
<feature type="binding site" evidence="9">
    <location>
        <position position="174"/>
    </location>
    <ligand>
        <name>[2Fe-2S] cluster</name>
        <dbReference type="ChEBI" id="CHEBI:190135"/>
    </ligand>
</feature>
<organism evidence="11">
    <name type="scientific">Helicoverpa armigera</name>
    <name type="common">Cotton bollworm</name>
    <name type="synonym">Heliothis armigera</name>
    <dbReference type="NCBI Taxonomy" id="29058"/>
    <lineage>
        <taxon>Eukaryota</taxon>
        <taxon>Metazoa</taxon>
        <taxon>Ecdysozoa</taxon>
        <taxon>Arthropoda</taxon>
        <taxon>Hexapoda</taxon>
        <taxon>Insecta</taxon>
        <taxon>Pterygota</taxon>
        <taxon>Neoptera</taxon>
        <taxon>Endopterygota</taxon>
        <taxon>Lepidoptera</taxon>
        <taxon>Glossata</taxon>
        <taxon>Ditrysia</taxon>
        <taxon>Noctuoidea</taxon>
        <taxon>Noctuidae</taxon>
        <taxon>Heliothinae</taxon>
        <taxon>Helicoverpa</taxon>
    </lineage>
</organism>
<keyword evidence="4" id="KW-1278">Translocase</keyword>
<dbReference type="GO" id="GO:0006120">
    <property type="term" value="P:mitochondrial electron transport, NADH to ubiquinone"/>
    <property type="evidence" value="ECO:0007669"/>
    <property type="project" value="UniProtKB-ARBA"/>
</dbReference>
<keyword evidence="3 9" id="KW-0479">Metal-binding</keyword>
<feature type="binding site" evidence="9">
    <location>
        <position position="129"/>
    </location>
    <ligand>
        <name>[2Fe-2S] cluster</name>
        <dbReference type="ChEBI" id="CHEBI:190135"/>
    </ligand>
</feature>
<feature type="binding site" evidence="9">
    <location>
        <position position="134"/>
    </location>
    <ligand>
        <name>[2Fe-2S] cluster</name>
        <dbReference type="ChEBI" id="CHEBI:190135"/>
    </ligand>
</feature>
<evidence type="ECO:0000256" key="10">
    <source>
        <dbReference type="SAM" id="MobiDB-lite"/>
    </source>
</evidence>
<proteinExistence type="evidence at transcript level"/>
<evidence type="ECO:0000256" key="5">
    <source>
        <dbReference type="ARBA" id="ARBA00023004"/>
    </source>
</evidence>
<dbReference type="Pfam" id="PF01257">
    <property type="entry name" value="2Fe-2S_thioredx"/>
    <property type="match status" value="1"/>
</dbReference>
<feature type="binding site" evidence="9">
    <location>
        <position position="170"/>
    </location>
    <ligand>
        <name>[2Fe-2S] cluster</name>
        <dbReference type="ChEBI" id="CHEBI:190135"/>
    </ligand>
</feature>
<dbReference type="GO" id="GO:0008137">
    <property type="term" value="F:NADH dehydrogenase (ubiquinone) activity"/>
    <property type="evidence" value="ECO:0007669"/>
    <property type="project" value="UniProtKB-ARBA"/>
</dbReference>
<comment type="similarity">
    <text evidence="1">Belongs to the complex I 24 kDa subunit family.</text>
</comment>
<dbReference type="Gene3D" id="3.40.30.10">
    <property type="entry name" value="Glutaredoxin"/>
    <property type="match status" value="1"/>
</dbReference>
<dbReference type="GO" id="GO:0051537">
    <property type="term" value="F:2 iron, 2 sulfur cluster binding"/>
    <property type="evidence" value="ECO:0007669"/>
    <property type="project" value="UniProtKB-KW"/>
</dbReference>
<dbReference type="SUPFAM" id="SSF52833">
    <property type="entry name" value="Thioredoxin-like"/>
    <property type="match status" value="1"/>
</dbReference>
<dbReference type="GO" id="GO:1902494">
    <property type="term" value="C:catalytic complex"/>
    <property type="evidence" value="ECO:0007669"/>
    <property type="project" value="UniProtKB-ARBA"/>
</dbReference>
<evidence type="ECO:0000256" key="6">
    <source>
        <dbReference type="ARBA" id="ARBA00023014"/>
    </source>
</evidence>
<keyword evidence="5 9" id="KW-0408">Iron</keyword>
<dbReference type="InterPro" id="IPR036249">
    <property type="entry name" value="Thioredoxin-like_sf"/>
</dbReference>
<comment type="cofactor">
    <cofactor evidence="9">
        <name>[2Fe-2S] cluster</name>
        <dbReference type="ChEBI" id="CHEBI:190135"/>
    </cofactor>
    <text evidence="9">Binds 1 [2Fe-2S] cluster.</text>
</comment>
<keyword evidence="2 9" id="KW-0001">2Fe-2S</keyword>
<reference evidence="11" key="1">
    <citation type="submission" date="2015-04" db="EMBL/GenBank/DDBJ databases">
        <title>Targeting Insect Mitochondrial Complex I for Plant Protection.</title>
        <authorList>
            <person name="Yang C."/>
            <person name="Wu X."/>
            <person name="Mao Y."/>
            <person name="Wang L."/>
            <person name="Chen X."/>
        </authorList>
    </citation>
    <scope>NUCLEOTIDE SEQUENCE</scope>
</reference>
<evidence type="ECO:0000256" key="8">
    <source>
        <dbReference type="ARBA" id="ARBA00034078"/>
    </source>
</evidence>
<sequence length="245" mass="27049">MLFSLRTGVQGVWRAASRSIQTSSALQHDSLFVHRDTPEDNRDIPFEFSEANKKRVEALLGIHPEGHKRGAMIPLLDLAQRQAGGWLPISAMHKVAEILKLPRMRVYEVATFYTMFIRRPIGKYHIQVCTTTPCWLRGSDAILKALTEGTQCHVGGNSPCGKFSISEVECLGACVNAPMIQVNDDYYEDLSVDDTKEIIEKLKRDEKPKAGPRSGRFASEPLGGLTSLTEEPTGPGFGLQPGLKA</sequence>
<dbReference type="GO" id="GO:0046872">
    <property type="term" value="F:metal ion binding"/>
    <property type="evidence" value="ECO:0007669"/>
    <property type="project" value="UniProtKB-KW"/>
</dbReference>
<dbReference type="GO" id="GO:0003954">
    <property type="term" value="F:NADH dehydrogenase activity"/>
    <property type="evidence" value="ECO:0007669"/>
    <property type="project" value="TreeGrafter"/>
</dbReference>
<feature type="region of interest" description="Disordered" evidence="10">
    <location>
        <begin position="202"/>
        <end position="245"/>
    </location>
</feature>
<dbReference type="OrthoDB" id="10254187at2759"/>
<accession>A0A0M4GZD6</accession>
<evidence type="ECO:0000256" key="1">
    <source>
        <dbReference type="ARBA" id="ARBA00010643"/>
    </source>
</evidence>
<evidence type="ECO:0000256" key="4">
    <source>
        <dbReference type="ARBA" id="ARBA00022967"/>
    </source>
</evidence>
<dbReference type="NCBIfam" id="TIGR01958">
    <property type="entry name" value="nuoE_fam"/>
    <property type="match status" value="1"/>
</dbReference>
<dbReference type="EMBL" id="KR152651">
    <property type="protein sequence ID" value="ALD03681.1"/>
    <property type="molecule type" value="mRNA"/>
</dbReference>
<dbReference type="Gene3D" id="1.10.10.1590">
    <property type="entry name" value="NADH-quinone oxidoreductase subunit E"/>
    <property type="match status" value="1"/>
</dbReference>
<evidence type="ECO:0000256" key="9">
    <source>
        <dbReference type="PIRSR" id="PIRSR000216-1"/>
    </source>
</evidence>
<evidence type="ECO:0000256" key="3">
    <source>
        <dbReference type="ARBA" id="ARBA00022723"/>
    </source>
</evidence>
<keyword evidence="6 9" id="KW-0411">Iron-sulfur</keyword>
<dbReference type="PIRSF" id="PIRSF000216">
    <property type="entry name" value="NADH_DH_24kDa"/>
    <property type="match status" value="1"/>
</dbReference>
<dbReference type="PANTHER" id="PTHR10371">
    <property type="entry name" value="NADH DEHYDROGENASE UBIQUINONE FLAVOPROTEIN 2, MITOCHONDRIAL"/>
    <property type="match status" value="1"/>
</dbReference>
<evidence type="ECO:0000256" key="7">
    <source>
        <dbReference type="ARBA" id="ARBA00023027"/>
    </source>
</evidence>
<comment type="cofactor">
    <cofactor evidence="8">
        <name>[2Fe-2S] cluster</name>
        <dbReference type="ChEBI" id="CHEBI:190135"/>
    </cofactor>
</comment>
<keyword evidence="7" id="KW-0520">NAD</keyword>
<dbReference type="CDD" id="cd03064">
    <property type="entry name" value="TRX_Fd_NuoE"/>
    <property type="match status" value="1"/>
</dbReference>
<dbReference type="GO" id="GO:0005743">
    <property type="term" value="C:mitochondrial inner membrane"/>
    <property type="evidence" value="ECO:0007669"/>
    <property type="project" value="UniProtKB-ARBA"/>
</dbReference>
<dbReference type="FunFam" id="3.40.30.10:FF:000022">
    <property type="entry name" value="NADH dehydrogenase flavoprotein 2, mitochondrial"/>
    <property type="match status" value="1"/>
</dbReference>
<dbReference type="GO" id="GO:0098796">
    <property type="term" value="C:membrane protein complex"/>
    <property type="evidence" value="ECO:0007669"/>
    <property type="project" value="UniProtKB-ARBA"/>
</dbReference>
<protein>
    <submittedName>
        <fullName evidence="11">Mitochondrial complex I NDUFV2 subunit</fullName>
    </submittedName>
</protein>
<dbReference type="FunFam" id="1.10.10.1590:FF:000001">
    <property type="entry name" value="NADH-quinone oxidoreductase subunit E"/>
    <property type="match status" value="1"/>
</dbReference>
<name>A0A0M4GZD6_HELAM</name>
<dbReference type="PANTHER" id="PTHR10371:SF3">
    <property type="entry name" value="NADH DEHYDROGENASE [UBIQUINONE] FLAVOPROTEIN 2, MITOCHONDRIAL"/>
    <property type="match status" value="1"/>
</dbReference>
<evidence type="ECO:0000256" key="2">
    <source>
        <dbReference type="ARBA" id="ARBA00022714"/>
    </source>
</evidence>
<evidence type="ECO:0000313" key="11">
    <source>
        <dbReference type="EMBL" id="ALD03681.1"/>
    </source>
</evidence>
<dbReference type="AlphaFoldDB" id="A0A0M4GZD6"/>
<dbReference type="InterPro" id="IPR041921">
    <property type="entry name" value="NuoE_N"/>
</dbReference>